<organism evidence="1 2">
    <name type="scientific">Eumeta variegata</name>
    <name type="common">Bagworm moth</name>
    <name type="synonym">Eumeta japonica</name>
    <dbReference type="NCBI Taxonomy" id="151549"/>
    <lineage>
        <taxon>Eukaryota</taxon>
        <taxon>Metazoa</taxon>
        <taxon>Ecdysozoa</taxon>
        <taxon>Arthropoda</taxon>
        <taxon>Hexapoda</taxon>
        <taxon>Insecta</taxon>
        <taxon>Pterygota</taxon>
        <taxon>Neoptera</taxon>
        <taxon>Endopterygota</taxon>
        <taxon>Lepidoptera</taxon>
        <taxon>Glossata</taxon>
        <taxon>Ditrysia</taxon>
        <taxon>Tineoidea</taxon>
        <taxon>Psychidae</taxon>
        <taxon>Oiketicinae</taxon>
        <taxon>Eumeta</taxon>
    </lineage>
</organism>
<keyword evidence="2" id="KW-1185">Reference proteome</keyword>
<comment type="caution">
    <text evidence="1">The sequence shown here is derived from an EMBL/GenBank/DDBJ whole genome shotgun (WGS) entry which is preliminary data.</text>
</comment>
<sequence>MACIFPYCAPLPSHIVFPIHPQLATDFSRTLRPRRYTIVNRVRRKDGGHSKDIEVLQDREIWLKERSYRTNTTSLAIKGHSKTVLPMDGRITATGKMLVCCRTTSSASALLYADFGYRRVSPHFGCFFTGFGERISSGVVGKSWTAFSGDQDFLFQSSFIMAVGVQLRRMHQSR</sequence>
<dbReference type="AlphaFoldDB" id="A0A4C1X6G2"/>
<protein>
    <submittedName>
        <fullName evidence="1">Uncharacterized protein</fullName>
    </submittedName>
</protein>
<evidence type="ECO:0000313" key="2">
    <source>
        <dbReference type="Proteomes" id="UP000299102"/>
    </source>
</evidence>
<proteinExistence type="predicted"/>
<evidence type="ECO:0000313" key="1">
    <source>
        <dbReference type="EMBL" id="GBP58753.1"/>
    </source>
</evidence>
<reference evidence="1 2" key="1">
    <citation type="journal article" date="2019" name="Commun. Biol.">
        <title>The bagworm genome reveals a unique fibroin gene that provides high tensile strength.</title>
        <authorList>
            <person name="Kono N."/>
            <person name="Nakamura H."/>
            <person name="Ohtoshi R."/>
            <person name="Tomita M."/>
            <person name="Numata K."/>
            <person name="Arakawa K."/>
        </authorList>
    </citation>
    <scope>NUCLEOTIDE SEQUENCE [LARGE SCALE GENOMIC DNA]</scope>
</reference>
<dbReference type="EMBL" id="BGZK01000743">
    <property type="protein sequence ID" value="GBP58753.1"/>
    <property type="molecule type" value="Genomic_DNA"/>
</dbReference>
<name>A0A4C1X6G2_EUMVA</name>
<gene>
    <name evidence="1" type="ORF">EVAR_35532_1</name>
</gene>
<dbReference type="Proteomes" id="UP000299102">
    <property type="component" value="Unassembled WGS sequence"/>
</dbReference>
<accession>A0A4C1X6G2</accession>